<evidence type="ECO:0000256" key="2">
    <source>
        <dbReference type="ARBA" id="ARBA00022991"/>
    </source>
</evidence>
<gene>
    <name evidence="4" type="ORF">GlitD10_0480</name>
</gene>
<evidence type="ECO:0000256" key="1">
    <source>
        <dbReference type="ARBA" id="ARBA00008182"/>
    </source>
</evidence>
<sequence>MNPMMLTTLNTAEQRYLEQSEQQQLWQSFQGMTSRLAVYEQLRTQEAQIFRPVARQIPASDQTPVMAALCDWVGALRGAALAMVLDDPELFNQRVGQWLQARPASPLHPTLGQLLQAQLKTVLGAQGWPLLAPFWEQAHRCLCNPRVAEARR</sequence>
<dbReference type="InterPro" id="IPR009050">
    <property type="entry name" value="Globin-like_sf"/>
</dbReference>
<accession>A0A1J0AA24</accession>
<keyword evidence="3" id="KW-0089">Bile pigment</keyword>
<name>A0A1J0AA24_9CYAN</name>
<evidence type="ECO:0000313" key="4">
    <source>
        <dbReference type="EMBL" id="APB32792.1"/>
    </source>
</evidence>
<dbReference type="EMBL" id="CP017675">
    <property type="protein sequence ID" value="APB32792.1"/>
    <property type="molecule type" value="Genomic_DNA"/>
</dbReference>
<evidence type="ECO:0008006" key="6">
    <source>
        <dbReference type="Google" id="ProtNLM"/>
    </source>
</evidence>
<dbReference type="AlphaFoldDB" id="A0A1J0AA24"/>
<dbReference type="Gene3D" id="1.10.490.20">
    <property type="entry name" value="Phycocyanins"/>
    <property type="match status" value="1"/>
</dbReference>
<dbReference type="SUPFAM" id="SSF46458">
    <property type="entry name" value="Globin-like"/>
    <property type="match status" value="1"/>
</dbReference>
<evidence type="ECO:0000256" key="3">
    <source>
        <dbReference type="ARBA" id="ARBA00023307"/>
    </source>
</evidence>
<protein>
    <recommendedName>
        <fullName evidence="6">Phycobilisome protein</fullName>
    </recommendedName>
</protein>
<comment type="similarity">
    <text evidence="1">Belongs to the phycobiliprotein family.</text>
</comment>
<dbReference type="Proteomes" id="UP000180235">
    <property type="component" value="Chromosome"/>
</dbReference>
<reference evidence="4 5" key="1">
    <citation type="submission" date="2016-10" db="EMBL/GenBank/DDBJ databases">
        <title>Description of Gloeomargarita lithophora gen. nov., sp. nov., a thylakoid-bearing basal-branching cyanobacterium with intracellular carbonates, and proposal for Gloeomargaritales ord. nov.</title>
        <authorList>
            <person name="Moreira D."/>
            <person name="Tavera R."/>
            <person name="Benzerara K."/>
            <person name="Skouri-Panet F."/>
            <person name="Couradeau E."/>
            <person name="Gerard E."/>
            <person name="Loussert C."/>
            <person name="Novelo E."/>
            <person name="Zivanovic Y."/>
            <person name="Lopez-Garcia P."/>
        </authorList>
    </citation>
    <scope>NUCLEOTIDE SEQUENCE [LARGE SCALE GENOMIC DNA]</scope>
    <source>
        <strain evidence="4 5">D10</strain>
    </source>
</reference>
<dbReference type="InterPro" id="IPR038719">
    <property type="entry name" value="Phycobilisome_asu/bsu_sf"/>
</dbReference>
<proteinExistence type="inferred from homology"/>
<dbReference type="OrthoDB" id="531025at2"/>
<keyword evidence="2" id="KW-0157">Chromophore</keyword>
<dbReference type="RefSeq" id="WP_071453477.1">
    <property type="nucleotide sequence ID" value="NZ_CP017675.1"/>
</dbReference>
<dbReference type="KEGG" id="glt:GlitD10_0480"/>
<dbReference type="STRING" id="1188229.GlitD10_0480"/>
<evidence type="ECO:0000313" key="5">
    <source>
        <dbReference type="Proteomes" id="UP000180235"/>
    </source>
</evidence>
<keyword evidence="5" id="KW-1185">Reference proteome</keyword>
<organism evidence="4 5">
    <name type="scientific">Gloeomargarita lithophora Alchichica-D10</name>
    <dbReference type="NCBI Taxonomy" id="1188229"/>
    <lineage>
        <taxon>Bacteria</taxon>
        <taxon>Bacillati</taxon>
        <taxon>Cyanobacteriota</taxon>
        <taxon>Cyanophyceae</taxon>
        <taxon>Gloeomargaritales</taxon>
        <taxon>Gloeomargaritaceae</taxon>
        <taxon>Gloeomargarita</taxon>
    </lineage>
</organism>